<organism evidence="5 6">
    <name type="scientific">Clostridium liquoris</name>
    <dbReference type="NCBI Taxonomy" id="1289519"/>
    <lineage>
        <taxon>Bacteria</taxon>
        <taxon>Bacillati</taxon>
        <taxon>Bacillota</taxon>
        <taxon>Clostridia</taxon>
        <taxon>Eubacteriales</taxon>
        <taxon>Clostridiaceae</taxon>
        <taxon>Clostridium</taxon>
    </lineage>
</organism>
<dbReference type="Proteomes" id="UP000239706">
    <property type="component" value="Unassembled WGS sequence"/>
</dbReference>
<dbReference type="AlphaFoldDB" id="A0A2T0B7L4"/>
<dbReference type="GO" id="GO:0000160">
    <property type="term" value="P:phosphorelay signal transduction system"/>
    <property type="evidence" value="ECO:0007669"/>
    <property type="project" value="InterPro"/>
</dbReference>
<protein>
    <recommendedName>
        <fullName evidence="1">Stage 0 sporulation protein A homolog</fullName>
    </recommendedName>
</protein>
<evidence type="ECO:0000313" key="5">
    <source>
        <dbReference type="EMBL" id="PRR79881.1"/>
    </source>
</evidence>
<evidence type="ECO:0000256" key="2">
    <source>
        <dbReference type="ARBA" id="ARBA00024867"/>
    </source>
</evidence>
<comment type="caution">
    <text evidence="5">The sequence shown here is derived from an EMBL/GenBank/DDBJ whole genome shotgun (WGS) entry which is preliminary data.</text>
</comment>
<comment type="function">
    <text evidence="2">May play the central regulatory role in sporulation. It may be an element of the effector pathway responsible for the activation of sporulation genes in response to nutritional stress. Spo0A may act in concert with spo0H (a sigma factor) to control the expression of some genes that are critical to the sporulation process.</text>
</comment>
<sequence length="84" mass="9878">MKEKILIVDDEERMRKLIVAYLKRDGYETIEAENGEKAINICELTTTLEVVASWVISSNEDKFTKLTRQNQPLLYLVLHYNLYL</sequence>
<feature type="domain" description="Response regulatory" evidence="4">
    <location>
        <begin position="4"/>
        <end position="84"/>
    </location>
</feature>
<evidence type="ECO:0000259" key="4">
    <source>
        <dbReference type="PROSITE" id="PS50110"/>
    </source>
</evidence>
<evidence type="ECO:0000313" key="6">
    <source>
        <dbReference type="Proteomes" id="UP000239706"/>
    </source>
</evidence>
<reference evidence="5 6" key="1">
    <citation type="submission" date="2018-03" db="EMBL/GenBank/DDBJ databases">
        <title>Genome sequence of Clostridium liquoris DSM 100320.</title>
        <authorList>
            <person name="Poehlein A."/>
            <person name="Daniel R."/>
        </authorList>
    </citation>
    <scope>NUCLEOTIDE SEQUENCE [LARGE SCALE GENOMIC DNA]</scope>
    <source>
        <strain evidence="5 6">DSM 100320</strain>
    </source>
</reference>
<keyword evidence="6" id="KW-1185">Reference proteome</keyword>
<gene>
    <name evidence="5" type="primary">srrA_2</name>
    <name evidence="5" type="ORF">CLLI_06140</name>
</gene>
<dbReference type="SUPFAM" id="SSF52172">
    <property type="entry name" value="CheY-like"/>
    <property type="match status" value="1"/>
</dbReference>
<evidence type="ECO:0000256" key="1">
    <source>
        <dbReference type="ARBA" id="ARBA00018672"/>
    </source>
</evidence>
<dbReference type="InterPro" id="IPR001789">
    <property type="entry name" value="Sig_transdc_resp-reg_receiver"/>
</dbReference>
<evidence type="ECO:0000256" key="3">
    <source>
        <dbReference type="PROSITE-ProRule" id="PRU00169"/>
    </source>
</evidence>
<dbReference type="RefSeq" id="WP_106062784.1">
    <property type="nucleotide sequence ID" value="NZ_PVXO01000012.1"/>
</dbReference>
<dbReference type="OrthoDB" id="9808843at2"/>
<accession>A0A2T0B7L4</accession>
<dbReference type="InterPro" id="IPR011006">
    <property type="entry name" value="CheY-like_superfamily"/>
</dbReference>
<dbReference type="EMBL" id="PVXO01000012">
    <property type="protein sequence ID" value="PRR79881.1"/>
    <property type="molecule type" value="Genomic_DNA"/>
</dbReference>
<name>A0A2T0B7L4_9CLOT</name>
<proteinExistence type="predicted"/>
<dbReference type="Gene3D" id="3.40.50.2300">
    <property type="match status" value="1"/>
</dbReference>
<dbReference type="PROSITE" id="PS50110">
    <property type="entry name" value="RESPONSE_REGULATORY"/>
    <property type="match status" value="1"/>
</dbReference>
<comment type="caution">
    <text evidence="3">Lacks conserved residue(s) required for the propagation of feature annotation.</text>
</comment>